<evidence type="ECO:0000256" key="6">
    <source>
        <dbReference type="ARBA" id="ARBA00023136"/>
    </source>
</evidence>
<keyword evidence="4 7" id="KW-0812">Transmembrane</keyword>
<dbReference type="InterPro" id="IPR050321">
    <property type="entry name" value="Glycosyltr_2/OpgH_subfam"/>
</dbReference>
<feature type="transmembrane region" description="Helical" evidence="7">
    <location>
        <begin position="34"/>
        <end position="51"/>
    </location>
</feature>
<organism evidence="8 9">
    <name type="scientific">Microvirga vignae</name>
    <dbReference type="NCBI Taxonomy" id="1225564"/>
    <lineage>
        <taxon>Bacteria</taxon>
        <taxon>Pseudomonadati</taxon>
        <taxon>Pseudomonadota</taxon>
        <taxon>Alphaproteobacteria</taxon>
        <taxon>Hyphomicrobiales</taxon>
        <taxon>Methylobacteriaceae</taxon>
        <taxon>Microvirga</taxon>
    </lineage>
</organism>
<sequence>MLVLDQYLSSLAGLAIVIGLALLLLPLAPPKSTWIRALLLGLTTLLGWRYMIWRITETVPSAAEGLTLDVIAGWIFVAIEALTLVSSTTAYLFLTRRKDRHEEADRNIAWWGSNPPRVDLYIATYNEELEVLERTLAGAQASDYPSLRVFVLDDGRREWLTEVCRRYGAEHRTRPTNEHAKAGNINYTLTQRLKDEDAPDFVAVLDADFVPHRNFVRRAVALFHNPKVGLVQTPQHFFNPDPIQHNLYIASAYPDEQRFFFDHLEPARDAWGIAVCCGTSSMVRVSALREIGGLPTQSVTEDFLLTIRLDSHGYRTVYLNEALTEGLAPEGLHEYVVQRGRWCLGMMEIVRNVYNPFGANGLRFMQRLSLVDSVMFWTTTFPFRLIALIGPLLYWYFGIFVVNASLTDVVSYYLPYYAAVLITLNWISGGLIWPVLNDVSQLIAAWPITRAAAMGLLTKGPHKFRVTAKGGDRTKTIVQWPMMKPFAILFGLTVLGMLLPLIFPDHFSHVAKAGDGIRIILFWTIYNLVVLAITMLVCIERPRANRPQRENVELATISVGSQRLPSWVLELGVDHARVRGLAGLTVGALGAIALADVGDVAVRISKETNDGYHLSLRPTPEQRDGILRKLHTADAKPGTGRGDLPEMIRGWMRSLASR</sequence>
<dbReference type="GO" id="GO:0016759">
    <property type="term" value="F:cellulose synthase activity"/>
    <property type="evidence" value="ECO:0007669"/>
    <property type="project" value="InterPro"/>
</dbReference>
<feature type="transmembrane region" description="Helical" evidence="7">
    <location>
        <begin position="516"/>
        <end position="539"/>
    </location>
</feature>
<comment type="subcellular location">
    <subcellularLocation>
        <location evidence="1">Membrane</location>
        <topology evidence="1">Multi-pass membrane protein</topology>
    </subcellularLocation>
</comment>
<keyword evidence="6 7" id="KW-0472">Membrane</keyword>
<dbReference type="PANTHER" id="PTHR43867">
    <property type="entry name" value="CELLULOSE SYNTHASE CATALYTIC SUBUNIT A [UDP-FORMING]"/>
    <property type="match status" value="1"/>
</dbReference>
<evidence type="ECO:0000313" key="8">
    <source>
        <dbReference type="EMBL" id="KLK93472.1"/>
    </source>
</evidence>
<comment type="caution">
    <text evidence="8">The sequence shown here is derived from an EMBL/GenBank/DDBJ whole genome shotgun (WGS) entry which is preliminary data.</text>
</comment>
<dbReference type="OrthoDB" id="9806824at2"/>
<feature type="transmembrane region" description="Helical" evidence="7">
    <location>
        <begin position="374"/>
        <end position="396"/>
    </location>
</feature>
<dbReference type="STRING" id="1225564.AA309_09175"/>
<proteinExistence type="predicted"/>
<evidence type="ECO:0000256" key="7">
    <source>
        <dbReference type="SAM" id="Phobius"/>
    </source>
</evidence>
<dbReference type="InterPro" id="IPR003919">
    <property type="entry name" value="Cell_synth_A"/>
</dbReference>
<dbReference type="Pfam" id="PF13641">
    <property type="entry name" value="Glyco_tranf_2_3"/>
    <property type="match status" value="1"/>
</dbReference>
<gene>
    <name evidence="8" type="ORF">AA309_09175</name>
</gene>
<evidence type="ECO:0000256" key="4">
    <source>
        <dbReference type="ARBA" id="ARBA00022692"/>
    </source>
</evidence>
<evidence type="ECO:0000256" key="1">
    <source>
        <dbReference type="ARBA" id="ARBA00004141"/>
    </source>
</evidence>
<reference evidence="8 9" key="1">
    <citation type="submission" date="2015-05" db="EMBL/GenBank/DDBJ databases">
        <title>Draft genome sequence of Microvirga vignae strain BR3299, a novel nitrogen fixing bacteria isolated from Brazil semi-aired region.</title>
        <authorList>
            <person name="Zilli J.E."/>
            <person name="Passos S.R."/>
            <person name="Leite J."/>
            <person name="Baldani J.I."/>
            <person name="Xavier G.R."/>
            <person name="Rumjaneck N.G."/>
            <person name="Simoes-Araujo J.L."/>
        </authorList>
    </citation>
    <scope>NUCLEOTIDE SEQUENCE [LARGE SCALE GENOMIC DNA]</scope>
    <source>
        <strain evidence="8 9">BR3299</strain>
    </source>
</reference>
<keyword evidence="9" id="KW-1185">Reference proteome</keyword>
<dbReference type="Proteomes" id="UP000035489">
    <property type="component" value="Unassembled WGS sequence"/>
</dbReference>
<keyword evidence="3" id="KW-0808">Transferase</keyword>
<keyword evidence="2" id="KW-0328">Glycosyltransferase</keyword>
<evidence type="ECO:0000256" key="3">
    <source>
        <dbReference type="ARBA" id="ARBA00022679"/>
    </source>
</evidence>
<evidence type="ECO:0000256" key="5">
    <source>
        <dbReference type="ARBA" id="ARBA00022989"/>
    </source>
</evidence>
<feature type="transmembrane region" description="Helical" evidence="7">
    <location>
        <begin position="71"/>
        <end position="94"/>
    </location>
</feature>
<dbReference type="PATRIC" id="fig|1225564.3.peg.2458"/>
<dbReference type="PRINTS" id="PR01439">
    <property type="entry name" value="CELLSNTHASEA"/>
</dbReference>
<dbReference type="GO" id="GO:0006011">
    <property type="term" value="P:UDP-alpha-D-glucose metabolic process"/>
    <property type="evidence" value="ECO:0007669"/>
    <property type="project" value="InterPro"/>
</dbReference>
<keyword evidence="5 7" id="KW-1133">Transmembrane helix</keyword>
<dbReference type="Gene3D" id="3.90.550.10">
    <property type="entry name" value="Spore Coat Polysaccharide Biosynthesis Protein SpsA, Chain A"/>
    <property type="match status" value="1"/>
</dbReference>
<dbReference type="RefSeq" id="WP_047188679.1">
    <property type="nucleotide sequence ID" value="NZ_LCYG01000020.1"/>
</dbReference>
<dbReference type="GO" id="GO:0005886">
    <property type="term" value="C:plasma membrane"/>
    <property type="evidence" value="ECO:0007669"/>
    <property type="project" value="TreeGrafter"/>
</dbReference>
<evidence type="ECO:0000313" key="9">
    <source>
        <dbReference type="Proteomes" id="UP000035489"/>
    </source>
</evidence>
<feature type="transmembrane region" description="Helical" evidence="7">
    <location>
        <begin position="6"/>
        <end position="27"/>
    </location>
</feature>
<dbReference type="GO" id="GO:0035438">
    <property type="term" value="F:cyclic-di-GMP binding"/>
    <property type="evidence" value="ECO:0007669"/>
    <property type="project" value="InterPro"/>
</dbReference>
<name>A0A0H1RLG7_9HYPH</name>
<protein>
    <submittedName>
        <fullName evidence="8">Curdlan synthase</fullName>
    </submittedName>
</protein>
<dbReference type="InterPro" id="IPR029044">
    <property type="entry name" value="Nucleotide-diphossugar_trans"/>
</dbReference>
<dbReference type="EMBL" id="LCYG01000020">
    <property type="protein sequence ID" value="KLK93472.1"/>
    <property type="molecule type" value="Genomic_DNA"/>
</dbReference>
<feature type="transmembrane region" description="Helical" evidence="7">
    <location>
        <begin position="416"/>
        <end position="436"/>
    </location>
</feature>
<dbReference type="CDD" id="cd06421">
    <property type="entry name" value="CESA_CelA_like"/>
    <property type="match status" value="1"/>
</dbReference>
<feature type="transmembrane region" description="Helical" evidence="7">
    <location>
        <begin position="486"/>
        <end position="504"/>
    </location>
</feature>
<evidence type="ECO:0000256" key="2">
    <source>
        <dbReference type="ARBA" id="ARBA00022676"/>
    </source>
</evidence>
<dbReference type="PANTHER" id="PTHR43867:SF2">
    <property type="entry name" value="CELLULOSE SYNTHASE CATALYTIC SUBUNIT A [UDP-FORMING]"/>
    <property type="match status" value="1"/>
</dbReference>
<dbReference type="SUPFAM" id="SSF53448">
    <property type="entry name" value="Nucleotide-diphospho-sugar transferases"/>
    <property type="match status" value="1"/>
</dbReference>
<accession>A0A0H1RLG7</accession>
<dbReference type="AlphaFoldDB" id="A0A0H1RLG7"/>